<keyword evidence="6" id="KW-1185">Reference proteome</keyword>
<evidence type="ECO:0000256" key="3">
    <source>
        <dbReference type="ARBA" id="ARBA00022840"/>
    </source>
</evidence>
<dbReference type="KEGG" id="pmet:G4Y79_18715"/>
<evidence type="ECO:0000313" key="6">
    <source>
        <dbReference type="Proteomes" id="UP000594468"/>
    </source>
</evidence>
<dbReference type="SMART" id="SM00382">
    <property type="entry name" value="AAA"/>
    <property type="match status" value="1"/>
</dbReference>
<dbReference type="SUPFAM" id="SSF52540">
    <property type="entry name" value="P-loop containing nucleoside triphosphate hydrolases"/>
    <property type="match status" value="1"/>
</dbReference>
<gene>
    <name evidence="5" type="ORF">G4Y79_18715</name>
</gene>
<dbReference type="Proteomes" id="UP000594468">
    <property type="component" value="Chromosome"/>
</dbReference>
<dbReference type="AlphaFoldDB" id="A0A7S8IDU2"/>
<dbReference type="GO" id="GO:0017111">
    <property type="term" value="F:ribonucleoside triphosphate phosphatase activity"/>
    <property type="evidence" value="ECO:0007669"/>
    <property type="project" value="InterPro"/>
</dbReference>
<dbReference type="EMBL" id="CP062983">
    <property type="protein sequence ID" value="QPC81704.1"/>
    <property type="molecule type" value="Genomic_DNA"/>
</dbReference>
<dbReference type="Pfam" id="PF03266">
    <property type="entry name" value="NTPase_1"/>
    <property type="match status" value="1"/>
</dbReference>
<evidence type="ECO:0000256" key="2">
    <source>
        <dbReference type="ARBA" id="ARBA00022801"/>
    </source>
</evidence>
<dbReference type="RefSeq" id="WP_195169775.1">
    <property type="nucleotide sequence ID" value="NZ_CP062983.1"/>
</dbReference>
<dbReference type="NCBIfam" id="NF010248">
    <property type="entry name" value="PRK13695.1"/>
    <property type="match status" value="1"/>
</dbReference>
<keyword evidence="2" id="KW-0378">Hydrolase</keyword>
<dbReference type="InterPro" id="IPR004948">
    <property type="entry name" value="Nuc-triphosphatase_THEP1"/>
</dbReference>
<name>A0A7S8IDU2_9CHLR</name>
<accession>A0A7S8IDU2</accession>
<dbReference type="InterPro" id="IPR027417">
    <property type="entry name" value="P-loop_NTPase"/>
</dbReference>
<sequence length="182" mass="20536">MTEKNVILVTGKPGVGKTTLIKTILDRFPDVGGFYTREIRDNGVRVGFEIVTLDGKTGLLATKLPNVNFENQVSFGSYKVNIDTVNSLAIPSVEEAVEHRQLIIIDEIGPMELFSKEFQTMITRILQRENIHILGTIVEREHNFADKIKAHPQVRLVTLTEQNRSDIMQSVVKWVMSNTLSE</sequence>
<dbReference type="PANTHER" id="PTHR43146:SF1">
    <property type="entry name" value="CANCER-RELATED NUCLEOSIDE-TRIPHOSPHATASE"/>
    <property type="match status" value="1"/>
</dbReference>
<dbReference type="InterPro" id="IPR003593">
    <property type="entry name" value="AAA+_ATPase"/>
</dbReference>
<reference evidence="5 6" key="1">
    <citation type="submission" date="2020-02" db="EMBL/GenBank/DDBJ databases">
        <authorList>
            <person name="Zheng R.K."/>
            <person name="Sun C.M."/>
        </authorList>
    </citation>
    <scope>NUCLEOTIDE SEQUENCE [LARGE SCALE GENOMIC DNA]</scope>
    <source>
        <strain evidence="6">rifampicinis</strain>
    </source>
</reference>
<dbReference type="GO" id="GO:0005524">
    <property type="term" value="F:ATP binding"/>
    <property type="evidence" value="ECO:0007669"/>
    <property type="project" value="UniProtKB-KW"/>
</dbReference>
<dbReference type="PANTHER" id="PTHR43146">
    <property type="entry name" value="CANCER-RELATED NUCLEOSIDE-TRIPHOSPHATASE"/>
    <property type="match status" value="1"/>
</dbReference>
<keyword evidence="3" id="KW-0067">ATP-binding</keyword>
<evidence type="ECO:0000259" key="4">
    <source>
        <dbReference type="SMART" id="SM00382"/>
    </source>
</evidence>
<keyword evidence="1" id="KW-0547">Nucleotide-binding</keyword>
<organism evidence="5 6">
    <name type="scientific">Phototrophicus methaneseepsis</name>
    <dbReference type="NCBI Taxonomy" id="2710758"/>
    <lineage>
        <taxon>Bacteria</taxon>
        <taxon>Bacillati</taxon>
        <taxon>Chloroflexota</taxon>
        <taxon>Candidatus Thermofontia</taxon>
        <taxon>Phototrophicales</taxon>
        <taxon>Phototrophicaceae</taxon>
        <taxon>Phototrophicus</taxon>
    </lineage>
</organism>
<proteinExistence type="predicted"/>
<feature type="domain" description="AAA+ ATPase" evidence="4">
    <location>
        <begin position="3"/>
        <end position="155"/>
    </location>
</feature>
<protein>
    <submittedName>
        <fullName evidence="5">NTPase</fullName>
    </submittedName>
</protein>
<evidence type="ECO:0000256" key="1">
    <source>
        <dbReference type="ARBA" id="ARBA00022741"/>
    </source>
</evidence>
<evidence type="ECO:0000313" key="5">
    <source>
        <dbReference type="EMBL" id="QPC81704.1"/>
    </source>
</evidence>
<dbReference type="Gene3D" id="3.40.50.300">
    <property type="entry name" value="P-loop containing nucleotide triphosphate hydrolases"/>
    <property type="match status" value="1"/>
</dbReference>